<reference evidence="1 2" key="1">
    <citation type="submission" date="2018-07" db="EMBL/GenBank/DDBJ databases">
        <title>Section-level genome sequencing of Aspergillus section Nigri to investigate inter- and intra-species variation.</title>
        <authorList>
            <consortium name="DOE Joint Genome Institute"/>
            <person name="Vesth T.C."/>
            <person name="Nybo J.L."/>
            <person name="Theobald S."/>
            <person name="Frisvad J.C."/>
            <person name="Larsen T.O."/>
            <person name="Nielsen K.F."/>
            <person name="Hoof J.B."/>
            <person name="Brandl J."/>
            <person name="Salamov A."/>
            <person name="Riley R."/>
            <person name="Gladden J.M."/>
            <person name="Phatale P."/>
            <person name="Nielsen M.T."/>
            <person name="Lyhne E.K."/>
            <person name="Kogle M.E."/>
            <person name="Strasser K."/>
            <person name="McDonnell E."/>
            <person name="Barry K."/>
            <person name="Clum A."/>
            <person name="Chen C."/>
            <person name="Nolan M."/>
            <person name="Sandor L."/>
            <person name="Kuo A."/>
            <person name="Lipzen A."/>
            <person name="Hainaut M."/>
            <person name="Drula E."/>
            <person name="Tsang A."/>
            <person name="Magnuson J.K."/>
            <person name="Henrissat B."/>
            <person name="Wiebenga A."/>
            <person name="Simmons B.A."/>
            <person name="Makela M.R."/>
            <person name="De vries R.P."/>
            <person name="Grigoriev I.V."/>
            <person name="Mortensen U.H."/>
            <person name="Baker S.E."/>
            <person name="Andersen M.R."/>
        </authorList>
    </citation>
    <scope>NUCLEOTIDE SEQUENCE [LARGE SCALE GENOMIC DNA]</scope>
    <source>
        <strain evidence="1 2">ATCC 13496</strain>
    </source>
</reference>
<evidence type="ECO:0000313" key="2">
    <source>
        <dbReference type="Proteomes" id="UP000253845"/>
    </source>
</evidence>
<name>A0A370BSH5_ASPNG</name>
<gene>
    <name evidence="1" type="ORF">M747DRAFT_102801</name>
</gene>
<sequence>MGRKTGWQVSKRIKITQWVPEGILLVERGGGHDNKQQHCREKPRASQPLAADCVGYAFVRFSRGHGMMSMGGIGLACAAPPTFLPYPACAAPTPP</sequence>
<dbReference type="Proteomes" id="UP000253845">
    <property type="component" value="Unassembled WGS sequence"/>
</dbReference>
<proteinExistence type="predicted"/>
<protein>
    <submittedName>
        <fullName evidence="1">Uncharacterized protein</fullName>
    </submittedName>
</protein>
<organism evidence="1 2">
    <name type="scientific">Aspergillus niger ATCC 13496</name>
    <dbReference type="NCBI Taxonomy" id="1353008"/>
    <lineage>
        <taxon>Eukaryota</taxon>
        <taxon>Fungi</taxon>
        <taxon>Dikarya</taxon>
        <taxon>Ascomycota</taxon>
        <taxon>Pezizomycotina</taxon>
        <taxon>Eurotiomycetes</taxon>
        <taxon>Eurotiomycetidae</taxon>
        <taxon>Eurotiales</taxon>
        <taxon>Aspergillaceae</taxon>
        <taxon>Aspergillus</taxon>
        <taxon>Aspergillus subgen. Circumdati</taxon>
    </lineage>
</organism>
<evidence type="ECO:0000313" key="1">
    <source>
        <dbReference type="EMBL" id="RDH17190.1"/>
    </source>
</evidence>
<accession>A0A370BSH5</accession>
<dbReference type="AlphaFoldDB" id="A0A370BSH5"/>
<dbReference type="VEuPathDB" id="FungiDB:M747DRAFT_102801"/>
<dbReference type="EMBL" id="KZ851932">
    <property type="protein sequence ID" value="RDH17190.1"/>
    <property type="molecule type" value="Genomic_DNA"/>
</dbReference>